<dbReference type="InterPro" id="IPR016181">
    <property type="entry name" value="Acyl_CoA_acyltransferase"/>
</dbReference>
<comment type="caution">
    <text evidence="2">The sequence shown here is derived from an EMBL/GenBank/DDBJ whole genome shotgun (WGS) entry which is preliminary data.</text>
</comment>
<protein>
    <submittedName>
        <fullName evidence="2">GNAT family N-acetyltransferase</fullName>
    </submittedName>
</protein>
<dbReference type="InterPro" id="IPR051531">
    <property type="entry name" value="N-acetyltransferase"/>
</dbReference>
<dbReference type="PROSITE" id="PS51186">
    <property type="entry name" value="GNAT"/>
    <property type="match status" value="1"/>
</dbReference>
<dbReference type="Pfam" id="PF13302">
    <property type="entry name" value="Acetyltransf_3"/>
    <property type="match status" value="1"/>
</dbReference>
<dbReference type="EMBL" id="JALXKZ020000015">
    <property type="protein sequence ID" value="MCV7629176.1"/>
    <property type="molecule type" value="Genomic_DNA"/>
</dbReference>
<reference evidence="2" key="1">
    <citation type="submission" date="2023-06" db="EMBL/GenBank/DDBJ databases">
        <title>lsaBGC provides a comprehensive framework for evolutionary analysis of biosynthetic gene clusters within focal taxa.</title>
        <authorList>
            <person name="Salamzade R."/>
            <person name="Sandstrom S."/>
            <person name="Kalan L.R."/>
        </authorList>
    </citation>
    <scope>NUCLEOTIDE SEQUENCE</scope>
    <source>
        <strain evidence="2">P3-SID899</strain>
    </source>
</reference>
<dbReference type="SUPFAM" id="SSF55729">
    <property type="entry name" value="Acyl-CoA N-acyltransferases (Nat)"/>
    <property type="match status" value="1"/>
</dbReference>
<evidence type="ECO:0000259" key="1">
    <source>
        <dbReference type="PROSITE" id="PS51186"/>
    </source>
</evidence>
<gene>
    <name evidence="2" type="ORF">M3A82_007455</name>
</gene>
<dbReference type="Gene3D" id="3.40.630.30">
    <property type="match status" value="1"/>
</dbReference>
<dbReference type="InterPro" id="IPR000182">
    <property type="entry name" value="GNAT_dom"/>
</dbReference>
<name>A0AAP3AHG1_MICLU</name>
<feature type="domain" description="N-acetyltransferase" evidence="1">
    <location>
        <begin position="9"/>
        <end position="169"/>
    </location>
</feature>
<accession>A0AAP3AHG1</accession>
<organism evidence="2 3">
    <name type="scientific">Micrococcus luteus</name>
    <name type="common">Micrococcus lysodeikticus</name>
    <dbReference type="NCBI Taxonomy" id="1270"/>
    <lineage>
        <taxon>Bacteria</taxon>
        <taxon>Bacillati</taxon>
        <taxon>Actinomycetota</taxon>
        <taxon>Actinomycetes</taxon>
        <taxon>Micrococcales</taxon>
        <taxon>Micrococcaceae</taxon>
        <taxon>Micrococcus</taxon>
    </lineage>
</organism>
<dbReference type="GO" id="GO:0016747">
    <property type="term" value="F:acyltransferase activity, transferring groups other than amino-acyl groups"/>
    <property type="evidence" value="ECO:0007669"/>
    <property type="project" value="InterPro"/>
</dbReference>
<dbReference type="PANTHER" id="PTHR43792:SF1">
    <property type="entry name" value="N-ACETYLTRANSFERASE DOMAIN-CONTAINING PROTEIN"/>
    <property type="match status" value="1"/>
</dbReference>
<dbReference type="AlphaFoldDB" id="A0AAP3AHG1"/>
<dbReference type="PANTHER" id="PTHR43792">
    <property type="entry name" value="GNAT FAMILY, PUTATIVE (AFU_ORTHOLOGUE AFUA_3G00765)-RELATED-RELATED"/>
    <property type="match status" value="1"/>
</dbReference>
<proteinExistence type="predicted"/>
<sequence>MIPQPTDRLTFRCMTDADLDDMCRLLGDAEVMRYYPRAKSRNEVQRWINWSKDNYAKHGFGLWVIEHRTTGDFIGDCGLTWQNVDGQEVLEVGYHVLPERQGQGLATEGASACLRYGFETLDATMVAAIINPDNMASRRVAERIGMTVWKSTRDPSGAPIVVYSSHGHEA</sequence>
<dbReference type="Proteomes" id="UP001205867">
    <property type="component" value="Unassembled WGS sequence"/>
</dbReference>
<evidence type="ECO:0000313" key="3">
    <source>
        <dbReference type="Proteomes" id="UP001205867"/>
    </source>
</evidence>
<evidence type="ECO:0000313" key="2">
    <source>
        <dbReference type="EMBL" id="MCV7629176.1"/>
    </source>
</evidence>